<accession>A0A077WBA9</accession>
<dbReference type="EMBL" id="LK023314">
    <property type="protein sequence ID" value="CDS04025.1"/>
    <property type="molecule type" value="Genomic_DNA"/>
</dbReference>
<proteinExistence type="predicted"/>
<dbReference type="OrthoDB" id="2098303at2759"/>
<evidence type="ECO:0000313" key="2">
    <source>
        <dbReference type="EMBL" id="CDS04025.1"/>
    </source>
</evidence>
<dbReference type="AlphaFoldDB" id="A0A077WBA9"/>
<organism evidence="2">
    <name type="scientific">Lichtheimia ramosa</name>
    <dbReference type="NCBI Taxonomy" id="688394"/>
    <lineage>
        <taxon>Eukaryota</taxon>
        <taxon>Fungi</taxon>
        <taxon>Fungi incertae sedis</taxon>
        <taxon>Mucoromycota</taxon>
        <taxon>Mucoromycotina</taxon>
        <taxon>Mucoromycetes</taxon>
        <taxon>Mucorales</taxon>
        <taxon>Lichtheimiaceae</taxon>
        <taxon>Lichtheimia</taxon>
    </lineage>
</organism>
<feature type="region of interest" description="Disordered" evidence="1">
    <location>
        <begin position="60"/>
        <end position="92"/>
    </location>
</feature>
<protein>
    <submittedName>
        <fullName evidence="2">Uncharacterized protein</fullName>
    </submittedName>
</protein>
<reference evidence="2" key="1">
    <citation type="journal article" date="2014" name="Genome Announc.">
        <title>De novo whole-genome sequence and genome annotation of Lichtheimia ramosa.</title>
        <authorList>
            <person name="Linde J."/>
            <person name="Schwartze V."/>
            <person name="Binder U."/>
            <person name="Lass-Florl C."/>
            <person name="Voigt K."/>
            <person name="Horn F."/>
        </authorList>
    </citation>
    <scope>NUCLEOTIDE SEQUENCE</scope>
    <source>
        <strain evidence="2">JMRC FSU:6197</strain>
    </source>
</reference>
<feature type="compositionally biased region" description="Polar residues" evidence="1">
    <location>
        <begin position="80"/>
        <end position="92"/>
    </location>
</feature>
<gene>
    <name evidence="2" type="ORF">LRAMOSA06980</name>
</gene>
<name>A0A077WBA9_9FUNG</name>
<evidence type="ECO:0000256" key="1">
    <source>
        <dbReference type="SAM" id="MobiDB-lite"/>
    </source>
</evidence>
<sequence length="92" mass="10811">MPQQDKLNAQKIHQYLMELDSQAADTGRHKYTAKEVQYMQERLNEIEQLYKQDVLGEYTASKDDPEHQTQSQIANEIKSTRNTLKQMRNNAL</sequence>